<reference evidence="2 3" key="1">
    <citation type="submission" date="2024-02" db="EMBL/GenBank/DDBJ databases">
        <title>A draft genome for the cacao thread blight pathogen Marasmius crinis-equi.</title>
        <authorList>
            <person name="Cohen S.P."/>
            <person name="Baruah I.K."/>
            <person name="Amoako-Attah I."/>
            <person name="Bukari Y."/>
            <person name="Meinhardt L.W."/>
            <person name="Bailey B.A."/>
        </authorList>
    </citation>
    <scope>NUCLEOTIDE SEQUENCE [LARGE SCALE GENOMIC DNA]</scope>
    <source>
        <strain evidence="2 3">GH-76</strain>
    </source>
</reference>
<feature type="non-terminal residue" evidence="2">
    <location>
        <position position="1"/>
    </location>
</feature>
<dbReference type="Proteomes" id="UP001465976">
    <property type="component" value="Unassembled WGS sequence"/>
</dbReference>
<dbReference type="Gene3D" id="3.40.50.300">
    <property type="entry name" value="P-loop containing nucleotide triphosphate hydrolases"/>
    <property type="match status" value="1"/>
</dbReference>
<dbReference type="EMBL" id="JBAHYK010005043">
    <property type="protein sequence ID" value="KAL0562606.1"/>
    <property type="molecule type" value="Genomic_DNA"/>
</dbReference>
<proteinExistence type="predicted"/>
<dbReference type="Gene3D" id="1.10.8.60">
    <property type="match status" value="1"/>
</dbReference>
<accession>A0ABR3EIC6</accession>
<dbReference type="PANTHER" id="PTHR23077:SF9">
    <property type="entry name" value="PEROXISOMAL ATPASE PEX6"/>
    <property type="match status" value="1"/>
</dbReference>
<dbReference type="InterPro" id="IPR027417">
    <property type="entry name" value="P-loop_NTPase"/>
</dbReference>
<sequence>PDLLDPALLRPGRFDRMLYLGVSQTHEAQVNIMEALTRKFRLHPDLDLKKVAEQCTFNYTGADFYALCSDALLNAMSRKAEELEAKIAELNKLPPSHQHQHQHPHPLTPQYYLAEMASEEEIQVSVTQDDFDRAVRSLVPSVSQAEMEHYRTIQSRFSQSKE</sequence>
<dbReference type="SUPFAM" id="SSF52540">
    <property type="entry name" value="P-loop containing nucleoside triphosphate hydrolases"/>
    <property type="match status" value="1"/>
</dbReference>
<protein>
    <submittedName>
        <fullName evidence="2">Peroxisomal assembly protein</fullName>
    </submittedName>
</protein>
<gene>
    <name evidence="2" type="primary">PEX6_2</name>
    <name evidence="2" type="ORF">V5O48_019479</name>
</gene>
<dbReference type="PANTHER" id="PTHR23077">
    <property type="entry name" value="AAA-FAMILY ATPASE"/>
    <property type="match status" value="1"/>
</dbReference>
<dbReference type="Pfam" id="PF17862">
    <property type="entry name" value="AAA_lid_3"/>
    <property type="match status" value="1"/>
</dbReference>
<evidence type="ECO:0000259" key="1">
    <source>
        <dbReference type="Pfam" id="PF17862"/>
    </source>
</evidence>
<keyword evidence="3" id="KW-1185">Reference proteome</keyword>
<dbReference type="InterPro" id="IPR041569">
    <property type="entry name" value="AAA_lid_3"/>
</dbReference>
<dbReference type="InterPro" id="IPR050168">
    <property type="entry name" value="AAA_ATPase_domain"/>
</dbReference>
<organism evidence="2 3">
    <name type="scientific">Marasmius crinis-equi</name>
    <dbReference type="NCBI Taxonomy" id="585013"/>
    <lineage>
        <taxon>Eukaryota</taxon>
        <taxon>Fungi</taxon>
        <taxon>Dikarya</taxon>
        <taxon>Basidiomycota</taxon>
        <taxon>Agaricomycotina</taxon>
        <taxon>Agaricomycetes</taxon>
        <taxon>Agaricomycetidae</taxon>
        <taxon>Agaricales</taxon>
        <taxon>Marasmiineae</taxon>
        <taxon>Marasmiaceae</taxon>
        <taxon>Marasmius</taxon>
    </lineage>
</organism>
<name>A0ABR3EIC6_9AGAR</name>
<feature type="domain" description="AAA ATPase AAA+ lid" evidence="1">
    <location>
        <begin position="45"/>
        <end position="84"/>
    </location>
</feature>
<comment type="caution">
    <text evidence="2">The sequence shown here is derived from an EMBL/GenBank/DDBJ whole genome shotgun (WGS) entry which is preliminary data.</text>
</comment>
<evidence type="ECO:0000313" key="2">
    <source>
        <dbReference type="EMBL" id="KAL0562606.1"/>
    </source>
</evidence>
<evidence type="ECO:0000313" key="3">
    <source>
        <dbReference type="Proteomes" id="UP001465976"/>
    </source>
</evidence>